<evidence type="ECO:0000259" key="2">
    <source>
        <dbReference type="PROSITE" id="PS51857"/>
    </source>
</evidence>
<dbReference type="EMBL" id="CAJEWN010000143">
    <property type="protein sequence ID" value="CAD2168614.1"/>
    <property type="molecule type" value="Genomic_DNA"/>
</dbReference>
<protein>
    <recommendedName>
        <fullName evidence="2">CSD domain-containing protein</fullName>
    </recommendedName>
</protein>
<organism evidence="3 4">
    <name type="scientific">Meloidogyne enterolobii</name>
    <name type="common">Root-knot nematode worm</name>
    <name type="synonym">Meloidogyne mayaguensis</name>
    <dbReference type="NCBI Taxonomy" id="390850"/>
    <lineage>
        <taxon>Eukaryota</taxon>
        <taxon>Metazoa</taxon>
        <taxon>Ecdysozoa</taxon>
        <taxon>Nematoda</taxon>
        <taxon>Chromadorea</taxon>
        <taxon>Rhabditida</taxon>
        <taxon>Tylenchina</taxon>
        <taxon>Tylenchomorpha</taxon>
        <taxon>Tylenchoidea</taxon>
        <taxon>Meloidogynidae</taxon>
        <taxon>Meloidogyninae</taxon>
        <taxon>Meloidogyne</taxon>
    </lineage>
</organism>
<dbReference type="OrthoDB" id="203339at2759"/>
<sequence length="287" mass="32462">MTVETDLAKRVGELNLEKRVDEVTEKMEKKLSSDSMNGESFDKRVRQLRGPIVIGRAQHGIVKWFSVAKGYGFIRVDGSEKDCFVHASAILRTVNVPLALIENQQVEFDIIEGLKGPEAVCVSGPGGVRVGKTIGYMYKGTFYHTYPRFRQPPMLPVRYPAGQRRNDNNTVEHKQNSNMGKKVDAGGEKNGNRQKAIEGEGKAVVHDEKTTEGKTRSNKKRFHRRYYRHPVADKSKSATNTTMKGEDEKKVVGDETKKDGGGKERRRSHQLLIRRPLLLLLRNEILF</sequence>
<dbReference type="PROSITE" id="PS51857">
    <property type="entry name" value="CSD_2"/>
    <property type="match status" value="1"/>
</dbReference>
<feature type="domain" description="CSD" evidence="2">
    <location>
        <begin position="57"/>
        <end position="124"/>
    </location>
</feature>
<dbReference type="InterPro" id="IPR011129">
    <property type="entry name" value="CSD"/>
</dbReference>
<dbReference type="Gene3D" id="2.40.50.140">
    <property type="entry name" value="Nucleic acid-binding proteins"/>
    <property type="match status" value="1"/>
</dbReference>
<gene>
    <name evidence="3" type="ORF">MENT_LOCUS19994</name>
</gene>
<feature type="compositionally biased region" description="Basic and acidic residues" evidence="1">
    <location>
        <begin position="244"/>
        <end position="263"/>
    </location>
</feature>
<evidence type="ECO:0000313" key="3">
    <source>
        <dbReference type="EMBL" id="CAD2168614.1"/>
    </source>
</evidence>
<feature type="region of interest" description="Disordered" evidence="1">
    <location>
        <begin position="162"/>
        <end position="267"/>
    </location>
</feature>
<dbReference type="InterPro" id="IPR050181">
    <property type="entry name" value="Cold_shock_domain"/>
</dbReference>
<dbReference type="SUPFAM" id="SSF50249">
    <property type="entry name" value="Nucleic acid-binding proteins"/>
    <property type="match status" value="1"/>
</dbReference>
<dbReference type="GO" id="GO:0003676">
    <property type="term" value="F:nucleic acid binding"/>
    <property type="evidence" value="ECO:0007669"/>
    <property type="project" value="InterPro"/>
</dbReference>
<dbReference type="AlphaFoldDB" id="A0A6V7V121"/>
<feature type="compositionally biased region" description="Basic residues" evidence="1">
    <location>
        <begin position="216"/>
        <end position="228"/>
    </location>
</feature>
<dbReference type="InterPro" id="IPR002059">
    <property type="entry name" value="CSP_DNA-bd"/>
</dbReference>
<dbReference type="PRINTS" id="PR00050">
    <property type="entry name" value="COLDSHOCK"/>
</dbReference>
<feature type="compositionally biased region" description="Basic and acidic residues" evidence="1">
    <location>
        <begin position="164"/>
        <end position="215"/>
    </location>
</feature>
<dbReference type="InterPro" id="IPR012340">
    <property type="entry name" value="NA-bd_OB-fold"/>
</dbReference>
<proteinExistence type="predicted"/>
<comment type="caution">
    <text evidence="3">The sequence shown here is derived from an EMBL/GenBank/DDBJ whole genome shotgun (WGS) entry which is preliminary data.</text>
</comment>
<dbReference type="Pfam" id="PF00313">
    <property type="entry name" value="CSD"/>
    <property type="match status" value="1"/>
</dbReference>
<evidence type="ECO:0000256" key="1">
    <source>
        <dbReference type="SAM" id="MobiDB-lite"/>
    </source>
</evidence>
<dbReference type="CDD" id="cd04458">
    <property type="entry name" value="CSP_CDS"/>
    <property type="match status" value="1"/>
</dbReference>
<dbReference type="PANTHER" id="PTHR11544">
    <property type="entry name" value="COLD SHOCK DOMAIN CONTAINING PROTEINS"/>
    <property type="match status" value="1"/>
</dbReference>
<evidence type="ECO:0000313" key="4">
    <source>
        <dbReference type="Proteomes" id="UP000580250"/>
    </source>
</evidence>
<accession>A0A6V7V121</accession>
<reference evidence="3 4" key="1">
    <citation type="submission" date="2020-08" db="EMBL/GenBank/DDBJ databases">
        <authorList>
            <person name="Koutsovoulos G."/>
            <person name="Danchin GJ E."/>
        </authorList>
    </citation>
    <scope>NUCLEOTIDE SEQUENCE [LARGE SCALE GENOMIC DNA]</scope>
</reference>
<name>A0A6V7V121_MELEN</name>
<dbReference type="SMART" id="SM00357">
    <property type="entry name" value="CSP"/>
    <property type="match status" value="1"/>
</dbReference>
<dbReference type="Proteomes" id="UP000580250">
    <property type="component" value="Unassembled WGS sequence"/>
</dbReference>